<accession>A0A427TRX1</accession>
<dbReference type="EMBL" id="RSFW01000013">
    <property type="protein sequence ID" value="RSD27085.1"/>
    <property type="molecule type" value="Genomic_DNA"/>
</dbReference>
<keyword evidence="1" id="KW-0175">Coiled coil</keyword>
<organism evidence="2 3">
    <name type="scientific">Mesobacillus subterraneus</name>
    <dbReference type="NCBI Taxonomy" id="285983"/>
    <lineage>
        <taxon>Bacteria</taxon>
        <taxon>Bacillati</taxon>
        <taxon>Bacillota</taxon>
        <taxon>Bacilli</taxon>
        <taxon>Bacillales</taxon>
        <taxon>Bacillaceae</taxon>
        <taxon>Mesobacillus</taxon>
    </lineage>
</organism>
<dbReference type="RefSeq" id="WP_125480076.1">
    <property type="nucleotide sequence ID" value="NZ_RSFW01000013.1"/>
</dbReference>
<comment type="caution">
    <text evidence="2">The sequence shown here is derived from an EMBL/GenBank/DDBJ whole genome shotgun (WGS) entry which is preliminary data.</text>
</comment>
<evidence type="ECO:0000256" key="1">
    <source>
        <dbReference type="SAM" id="Coils"/>
    </source>
</evidence>
<dbReference type="OrthoDB" id="9979102at2"/>
<feature type="coiled-coil region" evidence="1">
    <location>
        <begin position="2"/>
        <end position="29"/>
    </location>
</feature>
<dbReference type="AlphaFoldDB" id="A0A427TRX1"/>
<evidence type="ECO:0000313" key="2">
    <source>
        <dbReference type="EMBL" id="RSD27085.1"/>
    </source>
</evidence>
<dbReference type="Proteomes" id="UP000279911">
    <property type="component" value="Unassembled WGS sequence"/>
</dbReference>
<reference evidence="3" key="1">
    <citation type="submission" date="2018-12" db="EMBL/GenBank/DDBJ databases">
        <title>Bacillus chawlae sp. nov., Bacillus glennii sp. nov., and Bacillus saganii sp. nov. Isolated from the Vehicle Assembly Building at Kennedy Space Center where the Viking Spacecraft were Assembled.</title>
        <authorList>
            <person name="Seuylemezian A."/>
            <person name="Vaishampayan P."/>
        </authorList>
    </citation>
    <scope>NUCLEOTIDE SEQUENCE [LARGE SCALE GENOMIC DNA]</scope>
    <source>
        <strain evidence="3">DSM 13966</strain>
    </source>
</reference>
<proteinExistence type="predicted"/>
<protein>
    <submittedName>
        <fullName evidence="2">Uncharacterized protein</fullName>
    </submittedName>
</protein>
<gene>
    <name evidence="2" type="ORF">EJA10_11110</name>
</gene>
<evidence type="ECO:0000313" key="3">
    <source>
        <dbReference type="Proteomes" id="UP000279911"/>
    </source>
</evidence>
<name>A0A427TRX1_9BACI</name>
<sequence>MKQSFSAQRNELIAELNRISRELQLAADDLRKCKGIGAENCSAKLHQLSGKYQRIKHKLYQV</sequence>